<reference evidence="4" key="1">
    <citation type="submission" date="2021-01" db="EMBL/GenBank/DDBJ databases">
        <authorList>
            <person name="Corre E."/>
            <person name="Pelletier E."/>
            <person name="Niang G."/>
            <person name="Scheremetjew M."/>
            <person name="Finn R."/>
            <person name="Kale V."/>
            <person name="Holt S."/>
            <person name="Cochrane G."/>
            <person name="Meng A."/>
            <person name="Brown T."/>
            <person name="Cohen L."/>
        </authorList>
    </citation>
    <scope>NUCLEOTIDE SEQUENCE</scope>
    <source>
        <strain evidence="4">RCC1871</strain>
    </source>
</reference>
<dbReference type="Pfam" id="PF02136">
    <property type="entry name" value="NTF2"/>
    <property type="match status" value="1"/>
</dbReference>
<dbReference type="FunFam" id="3.10.450.50:FF:000005">
    <property type="entry name" value="Nuclear transport factor 2"/>
    <property type="match status" value="1"/>
</dbReference>
<evidence type="ECO:0000259" key="3">
    <source>
        <dbReference type="PROSITE" id="PS50177"/>
    </source>
</evidence>
<dbReference type="EMBL" id="HBHZ01003650">
    <property type="protein sequence ID" value="CAE0189717.1"/>
    <property type="molecule type" value="Transcribed_RNA"/>
</dbReference>
<evidence type="ECO:0000313" key="4">
    <source>
        <dbReference type="EMBL" id="CAE0189717.1"/>
    </source>
</evidence>
<dbReference type="GO" id="GO:0005635">
    <property type="term" value="C:nuclear envelope"/>
    <property type="evidence" value="ECO:0007669"/>
    <property type="project" value="UniProtKB-ARBA"/>
</dbReference>
<dbReference type="InterPro" id="IPR045875">
    <property type="entry name" value="NTF2"/>
</dbReference>
<dbReference type="CDD" id="cd00780">
    <property type="entry name" value="NTF2"/>
    <property type="match status" value="1"/>
</dbReference>
<dbReference type="EMBL" id="CP151505">
    <property type="protein sequence ID" value="WZN61943.1"/>
    <property type="molecule type" value="Genomic_DNA"/>
</dbReference>
<protein>
    <submittedName>
        <fullName evidence="5">Nuclear transport factor 2</fullName>
    </submittedName>
</protein>
<evidence type="ECO:0000256" key="1">
    <source>
        <dbReference type="ARBA" id="ARBA00022490"/>
    </source>
</evidence>
<gene>
    <name evidence="4" type="ORF">CROS1456_LOCUS2806</name>
    <name evidence="5" type="ORF">HKI87_05g34790</name>
</gene>
<dbReference type="AlphaFoldDB" id="A0A7S3CBL6"/>
<organism evidence="4">
    <name type="scientific">Chloropicon roscoffensis</name>
    <dbReference type="NCBI Taxonomy" id="1461544"/>
    <lineage>
        <taxon>Eukaryota</taxon>
        <taxon>Viridiplantae</taxon>
        <taxon>Chlorophyta</taxon>
        <taxon>Chloropicophyceae</taxon>
        <taxon>Chloropicales</taxon>
        <taxon>Chloropicaceae</taxon>
        <taxon>Chloropicon</taxon>
    </lineage>
</organism>
<reference evidence="5 6" key="2">
    <citation type="submission" date="2024-03" db="EMBL/GenBank/DDBJ databases">
        <title>Complete genome sequence of the green alga Chloropicon roscoffensis RCC1871.</title>
        <authorList>
            <person name="Lemieux C."/>
            <person name="Pombert J.-F."/>
            <person name="Otis C."/>
            <person name="Turmel M."/>
        </authorList>
    </citation>
    <scope>NUCLEOTIDE SEQUENCE [LARGE SCALE GENOMIC DNA]</scope>
    <source>
        <strain evidence="5 6">RCC1871</strain>
    </source>
</reference>
<keyword evidence="6" id="KW-1185">Reference proteome</keyword>
<keyword evidence="2" id="KW-0539">Nucleus</keyword>
<dbReference type="InterPro" id="IPR032710">
    <property type="entry name" value="NTF2-like_dom_sf"/>
</dbReference>
<dbReference type="PANTHER" id="PTHR12612">
    <property type="entry name" value="NUCLEAR TRANSPORT FACTOR 2"/>
    <property type="match status" value="1"/>
</dbReference>
<evidence type="ECO:0000256" key="2">
    <source>
        <dbReference type="RuleBase" id="RU369002"/>
    </source>
</evidence>
<evidence type="ECO:0000313" key="5">
    <source>
        <dbReference type="EMBL" id="WZN61943.1"/>
    </source>
</evidence>
<dbReference type="GO" id="GO:0005737">
    <property type="term" value="C:cytoplasm"/>
    <property type="evidence" value="ECO:0007669"/>
    <property type="project" value="UniProtKB-SubCell"/>
</dbReference>
<name>A0A7S3CBL6_9CHLO</name>
<keyword evidence="1 2" id="KW-0963">Cytoplasm</keyword>
<evidence type="ECO:0000313" key="6">
    <source>
        <dbReference type="Proteomes" id="UP001472866"/>
    </source>
</evidence>
<dbReference type="GO" id="GO:0051028">
    <property type="term" value="P:mRNA transport"/>
    <property type="evidence" value="ECO:0007669"/>
    <property type="project" value="UniProtKB-UniRule"/>
</dbReference>
<dbReference type="SUPFAM" id="SSF54427">
    <property type="entry name" value="NTF2-like"/>
    <property type="match status" value="1"/>
</dbReference>
<dbReference type="Proteomes" id="UP001472866">
    <property type="component" value="Chromosome 05"/>
</dbReference>
<dbReference type="InterPro" id="IPR018222">
    <property type="entry name" value="Nuclear_transport_factor_2_euk"/>
</dbReference>
<feature type="domain" description="NTF2" evidence="3">
    <location>
        <begin position="7"/>
        <end position="123"/>
    </location>
</feature>
<sequence length="126" mass="13911">MGDFESVGKAFVGHYYKTFDTPGGRGQLAALYQETSMLTWEGQKMQGAQNIVQKLTSLPFQSCTHHVSTMDCQPSGQTGGIIVSVTGQLLVEGEQHPLKFSQVFQLMPSTPGNYFVLNDIFRLNYA</sequence>
<dbReference type="Gene3D" id="3.10.450.50">
    <property type="match status" value="1"/>
</dbReference>
<proteinExistence type="predicted"/>
<keyword evidence="2" id="KW-0653">Protein transport</keyword>
<dbReference type="GO" id="GO:0006606">
    <property type="term" value="P:protein import into nucleus"/>
    <property type="evidence" value="ECO:0007669"/>
    <property type="project" value="UniProtKB-ARBA"/>
</dbReference>
<accession>A0A7S3CBL6</accession>
<keyword evidence="2" id="KW-0813">Transport</keyword>
<dbReference type="InterPro" id="IPR002075">
    <property type="entry name" value="NTF2_dom"/>
</dbReference>
<comment type="subcellular location">
    <subcellularLocation>
        <location evidence="2">Cytoplasm</location>
    </subcellularLocation>
    <subcellularLocation>
        <location evidence="2">Nucleus</location>
    </subcellularLocation>
</comment>
<comment type="function">
    <text evidence="2">Has a role in nuclear-cytoplasmic transport of proteins and mRNAs.</text>
</comment>
<dbReference type="PROSITE" id="PS50177">
    <property type="entry name" value="NTF2_DOMAIN"/>
    <property type="match status" value="1"/>
</dbReference>